<name>A0A1S8KBB9_ENTFC</name>
<comment type="caution">
    <text evidence="1">The sequence shown here is derived from an EMBL/GenBank/DDBJ whole genome shotgun (WGS) entry which is preliminary data.</text>
</comment>
<evidence type="ECO:0000313" key="1">
    <source>
        <dbReference type="EMBL" id="OOL77079.1"/>
    </source>
</evidence>
<protein>
    <submittedName>
        <fullName evidence="1">6-phospho-beta-glucosidase</fullName>
    </submittedName>
</protein>
<dbReference type="SUPFAM" id="SSF51445">
    <property type="entry name" value="(Trans)glycosidases"/>
    <property type="match status" value="1"/>
</dbReference>
<dbReference type="InterPro" id="IPR017853">
    <property type="entry name" value="GH"/>
</dbReference>
<dbReference type="EMBL" id="MVGJ01000515">
    <property type="protein sequence ID" value="OOL77079.1"/>
    <property type="molecule type" value="Genomic_DNA"/>
</dbReference>
<gene>
    <name evidence="1" type="ORF">B1P95_17740</name>
</gene>
<accession>A0A1S8KBB9</accession>
<reference evidence="1" key="1">
    <citation type="submission" date="2017-02" db="EMBL/GenBank/DDBJ databases">
        <title>Clonality and virulence of isolates of VRE in Hematopoietic Stem Cell Transplanted (HSCT) patients.</title>
        <authorList>
            <person name="Marchi A.P."/>
            <person name="Martins R.C."/>
            <person name="Marie S.K."/>
            <person name="Levin A.S."/>
            <person name="Costa S.F."/>
        </authorList>
    </citation>
    <scope>NUCLEOTIDE SEQUENCE [LARGE SCALE GENOMIC DNA]</scope>
    <source>
        <strain evidence="1">LIM1759</strain>
    </source>
</reference>
<dbReference type="Proteomes" id="UP000191171">
    <property type="component" value="Unassembled WGS sequence"/>
</dbReference>
<dbReference type="AlphaFoldDB" id="A0A1S8KBB9"/>
<sequence>MTFNEINSAFHFPALSQGLVKSNGAGEYQNIFQAWHNQFVASSKAEIGHELRSDIQIGCMIIYATT</sequence>
<feature type="non-terminal residue" evidence="1">
    <location>
        <position position="66"/>
    </location>
</feature>
<proteinExistence type="predicted"/>
<organism evidence="1">
    <name type="scientific">Enterococcus faecium</name>
    <name type="common">Streptococcus faecium</name>
    <dbReference type="NCBI Taxonomy" id="1352"/>
    <lineage>
        <taxon>Bacteria</taxon>
        <taxon>Bacillati</taxon>
        <taxon>Bacillota</taxon>
        <taxon>Bacilli</taxon>
        <taxon>Lactobacillales</taxon>
        <taxon>Enterococcaceae</taxon>
        <taxon>Enterococcus</taxon>
    </lineage>
</organism>